<reference evidence="1" key="2">
    <citation type="submission" date="2018-08" db="UniProtKB">
        <authorList>
            <consortium name="EnsemblPlants"/>
        </authorList>
    </citation>
    <scope>IDENTIFICATION</scope>
    <source>
        <strain evidence="1">Yugu1</strain>
    </source>
</reference>
<dbReference type="Gramene" id="KQL27955">
    <property type="protein sequence ID" value="KQL27955"/>
    <property type="gene ID" value="SETIT_020309mg"/>
</dbReference>
<organism evidence="1 2">
    <name type="scientific">Setaria italica</name>
    <name type="common">Foxtail millet</name>
    <name type="synonym">Panicum italicum</name>
    <dbReference type="NCBI Taxonomy" id="4555"/>
    <lineage>
        <taxon>Eukaryota</taxon>
        <taxon>Viridiplantae</taxon>
        <taxon>Streptophyta</taxon>
        <taxon>Embryophyta</taxon>
        <taxon>Tracheophyta</taxon>
        <taxon>Spermatophyta</taxon>
        <taxon>Magnoliopsida</taxon>
        <taxon>Liliopsida</taxon>
        <taxon>Poales</taxon>
        <taxon>Poaceae</taxon>
        <taxon>PACMAD clade</taxon>
        <taxon>Panicoideae</taxon>
        <taxon>Panicodae</taxon>
        <taxon>Paniceae</taxon>
        <taxon>Cenchrinae</taxon>
        <taxon>Setaria</taxon>
    </lineage>
</organism>
<accession>K3Z191</accession>
<evidence type="ECO:0000313" key="2">
    <source>
        <dbReference type="Proteomes" id="UP000004995"/>
    </source>
</evidence>
<dbReference type="InParanoid" id="K3Z191"/>
<dbReference type="HOGENOM" id="CLU_3192246_0_0_1"/>
<dbReference type="EnsemblPlants" id="KQL27955">
    <property type="protein sequence ID" value="KQL27955"/>
    <property type="gene ID" value="SETIT_020309mg"/>
</dbReference>
<proteinExistence type="predicted"/>
<dbReference type="Proteomes" id="UP000004995">
    <property type="component" value="Unassembled WGS sequence"/>
</dbReference>
<evidence type="ECO:0000313" key="1">
    <source>
        <dbReference type="EnsemblPlants" id="KQL27955"/>
    </source>
</evidence>
<dbReference type="EMBL" id="AGNK02000027">
    <property type="status" value="NOT_ANNOTATED_CDS"/>
    <property type="molecule type" value="Genomic_DNA"/>
</dbReference>
<reference evidence="2" key="1">
    <citation type="journal article" date="2012" name="Nat. Biotechnol.">
        <title>Reference genome sequence of the model plant Setaria.</title>
        <authorList>
            <person name="Bennetzen J.L."/>
            <person name="Schmutz J."/>
            <person name="Wang H."/>
            <person name="Percifield R."/>
            <person name="Hawkins J."/>
            <person name="Pontaroli A.C."/>
            <person name="Estep M."/>
            <person name="Feng L."/>
            <person name="Vaughn J.N."/>
            <person name="Grimwood J."/>
            <person name="Jenkins J."/>
            <person name="Barry K."/>
            <person name="Lindquist E."/>
            <person name="Hellsten U."/>
            <person name="Deshpande S."/>
            <person name="Wang X."/>
            <person name="Wu X."/>
            <person name="Mitros T."/>
            <person name="Triplett J."/>
            <person name="Yang X."/>
            <person name="Ye C.Y."/>
            <person name="Mauro-Herrera M."/>
            <person name="Wang L."/>
            <person name="Li P."/>
            <person name="Sharma M."/>
            <person name="Sharma R."/>
            <person name="Ronald P.C."/>
            <person name="Panaud O."/>
            <person name="Kellogg E.A."/>
            <person name="Brutnell T.P."/>
            <person name="Doust A.N."/>
            <person name="Tuskan G.A."/>
            <person name="Rokhsar D."/>
            <person name="Devos K.M."/>
        </authorList>
    </citation>
    <scope>NUCLEOTIDE SEQUENCE [LARGE SCALE GENOMIC DNA]</scope>
    <source>
        <strain evidence="2">cv. Yugu1</strain>
    </source>
</reference>
<name>K3Z191_SETIT</name>
<protein>
    <submittedName>
        <fullName evidence="1">Uncharacterized protein</fullName>
    </submittedName>
</protein>
<sequence length="46" mass="5362">MENDTEPLTLWLICFFLLQRHQVSLVLASFVVNSLNVQSKIHLLNH</sequence>
<keyword evidence="2" id="KW-1185">Reference proteome</keyword>
<dbReference type="AlphaFoldDB" id="K3Z191"/>